<dbReference type="PROSITE" id="PS50893">
    <property type="entry name" value="ABC_TRANSPORTER_2"/>
    <property type="match status" value="1"/>
</dbReference>
<keyword evidence="3 8" id="KW-0812">Transmembrane</keyword>
<keyword evidence="11" id="KW-1185">Reference proteome</keyword>
<comment type="subcellular location">
    <subcellularLocation>
        <location evidence="1">Membrane</location>
        <topology evidence="1">Multi-pass membrane protein</topology>
    </subcellularLocation>
</comment>
<feature type="transmembrane region" description="Helical" evidence="8">
    <location>
        <begin position="523"/>
        <end position="542"/>
    </location>
</feature>
<dbReference type="Proteomes" id="UP001162131">
    <property type="component" value="Unassembled WGS sequence"/>
</dbReference>
<protein>
    <recommendedName>
        <fullName evidence="9">ABC transporter domain-containing protein</fullName>
    </recommendedName>
</protein>
<dbReference type="PANTHER" id="PTHR48041">
    <property type="entry name" value="ABC TRANSPORTER G FAMILY MEMBER 28"/>
    <property type="match status" value="1"/>
</dbReference>
<dbReference type="Pfam" id="PF01061">
    <property type="entry name" value="ABC2_membrane"/>
    <property type="match status" value="1"/>
</dbReference>
<keyword evidence="6 8" id="KW-1133">Transmembrane helix</keyword>
<keyword evidence="2" id="KW-0813">Transport</keyword>
<reference evidence="10" key="1">
    <citation type="submission" date="2021-09" db="EMBL/GenBank/DDBJ databases">
        <authorList>
            <consortium name="AG Swart"/>
            <person name="Singh M."/>
            <person name="Singh A."/>
            <person name="Seah K."/>
            <person name="Emmerich C."/>
        </authorList>
    </citation>
    <scope>NUCLEOTIDE SEQUENCE</scope>
    <source>
        <strain evidence="10">ATCC30299</strain>
    </source>
</reference>
<dbReference type="InterPro" id="IPR013525">
    <property type="entry name" value="ABC2_TM"/>
</dbReference>
<organism evidence="10 11">
    <name type="scientific">Blepharisma stoltei</name>
    <dbReference type="NCBI Taxonomy" id="1481888"/>
    <lineage>
        <taxon>Eukaryota</taxon>
        <taxon>Sar</taxon>
        <taxon>Alveolata</taxon>
        <taxon>Ciliophora</taxon>
        <taxon>Postciliodesmatophora</taxon>
        <taxon>Heterotrichea</taxon>
        <taxon>Heterotrichida</taxon>
        <taxon>Blepharismidae</taxon>
        <taxon>Blepharisma</taxon>
    </lineage>
</organism>
<evidence type="ECO:0000256" key="1">
    <source>
        <dbReference type="ARBA" id="ARBA00004141"/>
    </source>
</evidence>
<dbReference type="SMART" id="SM00382">
    <property type="entry name" value="AAA"/>
    <property type="match status" value="1"/>
</dbReference>
<keyword evidence="4" id="KW-0547">Nucleotide-binding</keyword>
<evidence type="ECO:0000256" key="4">
    <source>
        <dbReference type="ARBA" id="ARBA00022741"/>
    </source>
</evidence>
<sequence>MITPKEFSKHSNKEGIEIVDLKEQEDSSLIVEYQGNGLATTDKGQDDRIKVQLCWDAISYVIDNKGEETQILKGISGKANPGELLVLMGSSGAGKTTLLNILAGRVKSTGNAKIIGQITANGTSIKDIDFGYYSAYVTQEDILLPNLTPRESLMFSSRLRMPGHYNAHVDRVNSILQELRLVKCADNVIGSITKKGLSGGERKRVCIGMELITDPIVLLLDEPTSGLDSFTAEVVIDLLIEQARKGRTVMSTIHQPSSSIFDKFDRLILLAEGHLVYQGSAKDSPQYFAKFGFKCPRLMNPADYYMRLLHVVDRKHPTEEEHDKIEILVSAYNQVEPEDDFDSSKLEPLKHKHLIVPTNFVEQFLLLFRRAWINARRDPLAGRLLFTEYIMVAVLVDLICNNLAKNYDSASTRTQLLFLSMATVAFFSCQNAAMQFPSETPLFLKESKQRIYSTASYYLSKSLADLPMQFLPLLVYCLMIYWVIPFNDYDASKFFIFYFVLVLLQISAIGLGYILGCMVKTETVALAIVPIFMQPMMLYSGLFPSVNHYPEGFFWIQYISCMRWAVEALCANEYNDLGMHCQHCTDCYKCDPLRDLDFTNSIGVCVLYLCILLVGYRVIAYLLLWKRAVNARR</sequence>
<evidence type="ECO:0000256" key="5">
    <source>
        <dbReference type="ARBA" id="ARBA00022840"/>
    </source>
</evidence>
<dbReference type="AlphaFoldDB" id="A0AAU9JN83"/>
<dbReference type="Gene3D" id="3.40.50.300">
    <property type="entry name" value="P-loop containing nucleotide triphosphate hydrolases"/>
    <property type="match status" value="1"/>
</dbReference>
<evidence type="ECO:0000259" key="9">
    <source>
        <dbReference type="PROSITE" id="PS50893"/>
    </source>
</evidence>
<dbReference type="InterPro" id="IPR003439">
    <property type="entry name" value="ABC_transporter-like_ATP-bd"/>
</dbReference>
<dbReference type="InterPro" id="IPR050352">
    <property type="entry name" value="ABCG_transporters"/>
</dbReference>
<comment type="caution">
    <text evidence="10">The sequence shown here is derived from an EMBL/GenBank/DDBJ whole genome shotgun (WGS) entry which is preliminary data.</text>
</comment>
<proteinExistence type="predicted"/>
<feature type="transmembrane region" description="Helical" evidence="8">
    <location>
        <begin position="466"/>
        <end position="484"/>
    </location>
</feature>
<dbReference type="Pfam" id="PF19055">
    <property type="entry name" value="ABC2_membrane_7"/>
    <property type="match status" value="1"/>
</dbReference>
<dbReference type="PROSITE" id="PS00211">
    <property type="entry name" value="ABC_TRANSPORTER_1"/>
    <property type="match status" value="1"/>
</dbReference>
<dbReference type="GO" id="GO:0005524">
    <property type="term" value="F:ATP binding"/>
    <property type="evidence" value="ECO:0007669"/>
    <property type="project" value="UniProtKB-KW"/>
</dbReference>
<evidence type="ECO:0000256" key="3">
    <source>
        <dbReference type="ARBA" id="ARBA00022692"/>
    </source>
</evidence>
<feature type="domain" description="ABC transporter" evidence="9">
    <location>
        <begin position="53"/>
        <end position="297"/>
    </location>
</feature>
<feature type="transmembrane region" description="Helical" evidence="8">
    <location>
        <begin position="601"/>
        <end position="624"/>
    </location>
</feature>
<evidence type="ECO:0000256" key="8">
    <source>
        <dbReference type="SAM" id="Phobius"/>
    </source>
</evidence>
<gene>
    <name evidence="10" type="ORF">BSTOLATCC_MIC39507</name>
</gene>
<dbReference type="Pfam" id="PF00005">
    <property type="entry name" value="ABC_tran"/>
    <property type="match status" value="1"/>
</dbReference>
<keyword evidence="5" id="KW-0067">ATP-binding</keyword>
<dbReference type="InterPro" id="IPR043926">
    <property type="entry name" value="ABCG_dom"/>
</dbReference>
<dbReference type="PANTHER" id="PTHR48041:SF139">
    <property type="entry name" value="PROTEIN SCARLET"/>
    <property type="match status" value="1"/>
</dbReference>
<dbReference type="CDD" id="cd03213">
    <property type="entry name" value="ABCG_EPDR"/>
    <property type="match status" value="1"/>
</dbReference>
<feature type="transmembrane region" description="Helical" evidence="8">
    <location>
        <begin position="384"/>
        <end position="404"/>
    </location>
</feature>
<evidence type="ECO:0000256" key="7">
    <source>
        <dbReference type="ARBA" id="ARBA00023136"/>
    </source>
</evidence>
<name>A0AAU9JN83_9CILI</name>
<feature type="transmembrane region" description="Helical" evidence="8">
    <location>
        <begin position="496"/>
        <end position="516"/>
    </location>
</feature>
<dbReference type="SUPFAM" id="SSF52540">
    <property type="entry name" value="P-loop containing nucleoside triphosphate hydrolases"/>
    <property type="match status" value="1"/>
</dbReference>
<dbReference type="GO" id="GO:0016887">
    <property type="term" value="F:ATP hydrolysis activity"/>
    <property type="evidence" value="ECO:0007669"/>
    <property type="project" value="InterPro"/>
</dbReference>
<evidence type="ECO:0000256" key="2">
    <source>
        <dbReference type="ARBA" id="ARBA00022448"/>
    </source>
</evidence>
<keyword evidence="7 8" id="KW-0472">Membrane</keyword>
<evidence type="ECO:0000313" key="10">
    <source>
        <dbReference type="EMBL" id="CAG9325712.1"/>
    </source>
</evidence>
<dbReference type="InterPro" id="IPR003593">
    <property type="entry name" value="AAA+_ATPase"/>
</dbReference>
<dbReference type="GO" id="GO:0140359">
    <property type="term" value="F:ABC-type transporter activity"/>
    <property type="evidence" value="ECO:0007669"/>
    <property type="project" value="InterPro"/>
</dbReference>
<dbReference type="InterPro" id="IPR027417">
    <property type="entry name" value="P-loop_NTPase"/>
</dbReference>
<evidence type="ECO:0000313" key="11">
    <source>
        <dbReference type="Proteomes" id="UP001162131"/>
    </source>
</evidence>
<evidence type="ECO:0000256" key="6">
    <source>
        <dbReference type="ARBA" id="ARBA00022989"/>
    </source>
</evidence>
<accession>A0AAU9JN83</accession>
<dbReference type="GO" id="GO:0016020">
    <property type="term" value="C:membrane"/>
    <property type="evidence" value="ECO:0007669"/>
    <property type="project" value="UniProtKB-SubCell"/>
</dbReference>
<dbReference type="InterPro" id="IPR017871">
    <property type="entry name" value="ABC_transporter-like_CS"/>
</dbReference>
<dbReference type="EMBL" id="CAJZBQ010000039">
    <property type="protein sequence ID" value="CAG9325712.1"/>
    <property type="molecule type" value="Genomic_DNA"/>
</dbReference>